<keyword evidence="4" id="KW-0028">Amino-acid biosynthesis</keyword>
<evidence type="ECO:0000256" key="2">
    <source>
        <dbReference type="ARBA" id="ARBA00004696"/>
    </source>
</evidence>
<dbReference type="Gene3D" id="3.20.20.70">
    <property type="entry name" value="Aldolase class I"/>
    <property type="match status" value="1"/>
</dbReference>
<dbReference type="PANTHER" id="PTHR22854">
    <property type="entry name" value="TRYPTOPHAN BIOSYNTHESIS PROTEIN"/>
    <property type="match status" value="1"/>
</dbReference>
<keyword evidence="8" id="KW-0456">Lyase</keyword>
<proteinExistence type="predicted"/>
<evidence type="ECO:0000259" key="9">
    <source>
        <dbReference type="Pfam" id="PF00218"/>
    </source>
</evidence>
<dbReference type="GeneID" id="72000604"/>
<gene>
    <name evidence="10" type="ORF">C8Q71DRAFT_691860</name>
</gene>
<keyword evidence="11" id="KW-1185">Reference proteome</keyword>
<dbReference type="EC" id="4.1.1.48" evidence="3"/>
<comment type="caution">
    <text evidence="10">The sequence shown here is derived from an EMBL/GenBank/DDBJ whole genome shotgun (WGS) entry which is preliminary data.</text>
</comment>
<evidence type="ECO:0000313" key="10">
    <source>
        <dbReference type="EMBL" id="KAH9841910.1"/>
    </source>
</evidence>
<dbReference type="CDD" id="cd00331">
    <property type="entry name" value="IGPS"/>
    <property type="match status" value="1"/>
</dbReference>
<evidence type="ECO:0000256" key="7">
    <source>
        <dbReference type="ARBA" id="ARBA00023141"/>
    </source>
</evidence>
<dbReference type="InterPro" id="IPR013798">
    <property type="entry name" value="Indole-3-glycerol_P_synth_dom"/>
</dbReference>
<dbReference type="EMBL" id="JADCUA010000003">
    <property type="protein sequence ID" value="KAH9841910.1"/>
    <property type="molecule type" value="Genomic_DNA"/>
</dbReference>
<dbReference type="Pfam" id="PF00218">
    <property type="entry name" value="IGPS"/>
    <property type="match status" value="1"/>
</dbReference>
<evidence type="ECO:0000256" key="8">
    <source>
        <dbReference type="ARBA" id="ARBA00023239"/>
    </source>
</evidence>
<evidence type="ECO:0000313" key="11">
    <source>
        <dbReference type="Proteomes" id="UP000814176"/>
    </source>
</evidence>
<feature type="non-terminal residue" evidence="10">
    <location>
        <position position="176"/>
    </location>
</feature>
<dbReference type="InterPro" id="IPR045186">
    <property type="entry name" value="Indole-3-glycerol_P_synth"/>
</dbReference>
<evidence type="ECO:0000256" key="1">
    <source>
        <dbReference type="ARBA" id="ARBA00001633"/>
    </source>
</evidence>
<dbReference type="RefSeq" id="XP_047783209.1">
    <property type="nucleotide sequence ID" value="XM_047919872.1"/>
</dbReference>
<protein>
    <recommendedName>
        <fullName evidence="3">indole-3-glycerol-phosphate synthase</fullName>
        <ecNumber evidence="3">4.1.1.48</ecNumber>
    </recommendedName>
</protein>
<organism evidence="10 11">
    <name type="scientific">Rhodofomes roseus</name>
    <dbReference type="NCBI Taxonomy" id="34475"/>
    <lineage>
        <taxon>Eukaryota</taxon>
        <taxon>Fungi</taxon>
        <taxon>Dikarya</taxon>
        <taxon>Basidiomycota</taxon>
        <taxon>Agaricomycotina</taxon>
        <taxon>Agaricomycetes</taxon>
        <taxon>Polyporales</taxon>
        <taxon>Rhodofomes</taxon>
    </lineage>
</organism>
<feature type="non-terminal residue" evidence="10">
    <location>
        <position position="1"/>
    </location>
</feature>
<keyword evidence="5" id="KW-0210">Decarboxylase</keyword>
<comment type="pathway">
    <text evidence="2">Amino-acid biosynthesis; L-tryptophan biosynthesis; L-tryptophan from chorismate: step 4/5.</text>
</comment>
<dbReference type="PANTHER" id="PTHR22854:SF2">
    <property type="entry name" value="INDOLE-3-GLYCEROL-PHOSPHATE SYNTHASE"/>
    <property type="match status" value="1"/>
</dbReference>
<dbReference type="Proteomes" id="UP000814176">
    <property type="component" value="Unassembled WGS sequence"/>
</dbReference>
<keyword evidence="7" id="KW-0057">Aromatic amino acid biosynthesis</keyword>
<dbReference type="SUPFAM" id="SSF51366">
    <property type="entry name" value="Ribulose-phoshate binding barrel"/>
    <property type="match status" value="1"/>
</dbReference>
<evidence type="ECO:0000256" key="3">
    <source>
        <dbReference type="ARBA" id="ARBA00012362"/>
    </source>
</evidence>
<accession>A0ABQ8KSW2</accession>
<evidence type="ECO:0000256" key="5">
    <source>
        <dbReference type="ARBA" id="ARBA00022793"/>
    </source>
</evidence>
<dbReference type="InterPro" id="IPR011060">
    <property type="entry name" value="RibuloseP-bd_barrel"/>
</dbReference>
<reference evidence="10 11" key="1">
    <citation type="journal article" date="2021" name="Environ. Microbiol.">
        <title>Gene family expansions and transcriptome signatures uncover fungal adaptations to wood decay.</title>
        <authorList>
            <person name="Hage H."/>
            <person name="Miyauchi S."/>
            <person name="Viragh M."/>
            <person name="Drula E."/>
            <person name="Min B."/>
            <person name="Chaduli D."/>
            <person name="Navarro D."/>
            <person name="Favel A."/>
            <person name="Norest M."/>
            <person name="Lesage-Meessen L."/>
            <person name="Balint B."/>
            <person name="Merenyi Z."/>
            <person name="de Eugenio L."/>
            <person name="Morin E."/>
            <person name="Martinez A.T."/>
            <person name="Baldrian P."/>
            <person name="Stursova M."/>
            <person name="Martinez M.J."/>
            <person name="Novotny C."/>
            <person name="Magnuson J.K."/>
            <person name="Spatafora J.W."/>
            <person name="Maurice S."/>
            <person name="Pangilinan J."/>
            <person name="Andreopoulos W."/>
            <person name="LaButti K."/>
            <person name="Hundley H."/>
            <person name="Na H."/>
            <person name="Kuo A."/>
            <person name="Barry K."/>
            <person name="Lipzen A."/>
            <person name="Henrissat B."/>
            <person name="Riley R."/>
            <person name="Ahrendt S."/>
            <person name="Nagy L.G."/>
            <person name="Grigoriev I.V."/>
            <person name="Martin F."/>
            <person name="Rosso M.N."/>
        </authorList>
    </citation>
    <scope>NUCLEOTIDE SEQUENCE [LARGE SCALE GENOMIC DNA]</scope>
    <source>
        <strain evidence="10 11">CIRM-BRFM 1785</strain>
    </source>
</reference>
<sequence length="176" mass="18633">ASAISALTEPTWFKGSLLGMGLAWQAADALAERPAILRKDCIFDEYQIAETRLHGADTALLIAAMRAEPRLREHYAHAKRLGMEPLVEVTNTAEMGAALVHGARVVGANHRNLHDFNNDMATTSRLAEMVAGAEVVLCAPSGIAGPNGARAYLGQGVGAALVGESLMRTKGTRAFI</sequence>
<keyword evidence="6" id="KW-0822">Tryptophan biosynthesis</keyword>
<dbReference type="InterPro" id="IPR013785">
    <property type="entry name" value="Aldolase_TIM"/>
</dbReference>
<evidence type="ECO:0000256" key="4">
    <source>
        <dbReference type="ARBA" id="ARBA00022605"/>
    </source>
</evidence>
<evidence type="ECO:0000256" key="6">
    <source>
        <dbReference type="ARBA" id="ARBA00022822"/>
    </source>
</evidence>
<feature type="domain" description="Indole-3-glycerol phosphate synthase" evidence="9">
    <location>
        <begin position="1"/>
        <end position="176"/>
    </location>
</feature>
<name>A0ABQ8KSW2_9APHY</name>
<comment type="catalytic activity">
    <reaction evidence="1">
        <text>1-(2-carboxyphenylamino)-1-deoxy-D-ribulose 5-phosphate + H(+) = (1S,2R)-1-C-(indol-3-yl)glycerol 3-phosphate + CO2 + H2O</text>
        <dbReference type="Rhea" id="RHEA:23476"/>
        <dbReference type="ChEBI" id="CHEBI:15377"/>
        <dbReference type="ChEBI" id="CHEBI:15378"/>
        <dbReference type="ChEBI" id="CHEBI:16526"/>
        <dbReference type="ChEBI" id="CHEBI:58613"/>
        <dbReference type="ChEBI" id="CHEBI:58866"/>
        <dbReference type="EC" id="4.1.1.48"/>
    </reaction>
</comment>